<dbReference type="Proteomes" id="UP000264445">
    <property type="component" value="Unassembled WGS sequence"/>
</dbReference>
<dbReference type="PANTHER" id="PTHR43018:SF2">
    <property type="entry name" value="PHOSPHO-2-DEHYDRO-3-DEOXYHEPTONATE ALDOLASE"/>
    <property type="match status" value="1"/>
</dbReference>
<comment type="caution">
    <text evidence="4">The sequence shown here is derived from an EMBL/GenBank/DDBJ whole genome shotgun (WGS) entry which is preliminary data.</text>
</comment>
<feature type="domain" description="DAHP synthetase I/KDSA" evidence="2">
    <location>
        <begin position="87"/>
        <end position="175"/>
    </location>
</feature>
<dbReference type="GO" id="GO:0003849">
    <property type="term" value="F:3-deoxy-7-phosphoheptulonate synthase activity"/>
    <property type="evidence" value="ECO:0007669"/>
    <property type="project" value="UniProtKB-EC"/>
</dbReference>
<gene>
    <name evidence="4" type="ORF">DEA61_12015</name>
</gene>
<name>A0A357VQJ1_9THEO</name>
<dbReference type="Pfam" id="PF00793">
    <property type="entry name" value="DAHP_synth_1"/>
    <property type="match status" value="1"/>
</dbReference>
<dbReference type="PANTHER" id="PTHR43018">
    <property type="entry name" value="PHOSPHO-2-DEHYDRO-3-DEOXYHEPTONATE ALDOLASE"/>
    <property type="match status" value="1"/>
</dbReference>
<dbReference type="Gene3D" id="3.20.20.70">
    <property type="entry name" value="Aldolase class I"/>
    <property type="match status" value="1"/>
</dbReference>
<dbReference type="InterPro" id="IPR006218">
    <property type="entry name" value="DAHP1/KDSA"/>
</dbReference>
<evidence type="ECO:0000259" key="2">
    <source>
        <dbReference type="Pfam" id="PF00793"/>
    </source>
</evidence>
<dbReference type="InterPro" id="IPR052899">
    <property type="entry name" value="Class-I_DAHP_synthase"/>
</dbReference>
<dbReference type="SUPFAM" id="SSF51569">
    <property type="entry name" value="Aldolase"/>
    <property type="match status" value="1"/>
</dbReference>
<feature type="non-terminal residue" evidence="4">
    <location>
        <position position="175"/>
    </location>
</feature>
<dbReference type="EC" id="2.5.1.54" evidence="4"/>
<accession>A0A357VQJ1</accession>
<evidence type="ECO:0000313" key="4">
    <source>
        <dbReference type="EMBL" id="HBT50469.1"/>
    </source>
</evidence>
<evidence type="ECO:0000259" key="3">
    <source>
        <dbReference type="Pfam" id="PF18152"/>
    </source>
</evidence>
<proteinExistence type="predicted"/>
<dbReference type="AlphaFoldDB" id="A0A357VQJ1"/>
<evidence type="ECO:0000256" key="1">
    <source>
        <dbReference type="ARBA" id="ARBA00022679"/>
    </source>
</evidence>
<feature type="domain" description="DAHP synthase ferredoxin-like" evidence="3">
    <location>
        <begin position="1"/>
        <end position="65"/>
    </location>
</feature>
<organism evidence="4 5">
    <name type="scientific">Caldanaerobacter subterraneus</name>
    <dbReference type="NCBI Taxonomy" id="911092"/>
    <lineage>
        <taxon>Bacteria</taxon>
        <taxon>Bacillati</taxon>
        <taxon>Bacillota</taxon>
        <taxon>Clostridia</taxon>
        <taxon>Thermoanaerobacterales</taxon>
        <taxon>Thermoanaerobacteraceae</taxon>
        <taxon>Caldanaerobacter</taxon>
    </lineage>
</organism>
<protein>
    <submittedName>
        <fullName evidence="4">3-deoxy-7-phosphoheptulonate synthase</fullName>
        <ecNumber evidence="4">2.5.1.54</ecNumber>
    </submittedName>
</protein>
<evidence type="ECO:0000313" key="5">
    <source>
        <dbReference type="Proteomes" id="UP000264445"/>
    </source>
</evidence>
<dbReference type="Gene3D" id="3.30.70.1140">
    <property type="entry name" value="Phospho-2-dehydro-3-deoxyheptonate aldolase, domain 1"/>
    <property type="match status" value="1"/>
</dbReference>
<sequence>MVIVMNIDASEKQISEITNLLTSLGLGYHISRGEEKIVIGVIGDKRKLDGKAIEMMEGVEKVIPIVDPYKLASRIFKPEPTIVKVGDIEIGGKNIVIMAGPCAVESREQLLESAVAVKRAGAHFLRGGAYKPRTSPYSFQGLEEEGLKMLSEARELTGLKIVTEVMDVHSVEKVA</sequence>
<keyword evidence="1 4" id="KW-0808">Transferase</keyword>
<dbReference type="InterPro" id="IPR013785">
    <property type="entry name" value="Aldolase_TIM"/>
</dbReference>
<reference evidence="4 5" key="1">
    <citation type="journal article" date="2018" name="Nat. Biotechnol.">
        <title>A standardized bacterial taxonomy based on genome phylogeny substantially revises the tree of life.</title>
        <authorList>
            <person name="Parks D.H."/>
            <person name="Chuvochina M."/>
            <person name="Waite D.W."/>
            <person name="Rinke C."/>
            <person name="Skarshewski A."/>
            <person name="Chaumeil P.A."/>
            <person name="Hugenholtz P."/>
        </authorList>
    </citation>
    <scope>NUCLEOTIDE SEQUENCE [LARGE SCALE GENOMIC DNA]</scope>
    <source>
        <strain evidence="4">UBA12544</strain>
    </source>
</reference>
<dbReference type="Pfam" id="PF18152">
    <property type="entry name" value="DAHP_snth_FXD"/>
    <property type="match status" value="1"/>
</dbReference>
<dbReference type="InterPro" id="IPR041071">
    <property type="entry name" value="DAHP_snth_FXD"/>
</dbReference>
<dbReference type="EMBL" id="DOLB01000175">
    <property type="protein sequence ID" value="HBT50469.1"/>
    <property type="molecule type" value="Genomic_DNA"/>
</dbReference>